<dbReference type="NCBIfam" id="TIGR02937">
    <property type="entry name" value="sigma70-ECF"/>
    <property type="match status" value="1"/>
</dbReference>
<sequence length="186" mass="20990">MTQAQSRSETALVEDARRGSKAAYGTLVEPHIARLIALATRMLASPHQAENAVQDGLASVWVARHRLDPDRPVGPFLTTVVLNKCRDRLRKRKTARFFGLGAESETLAIVDDSPDPQEIAMQRQELRMLLEQIERLPIRLREALILVSIDGRSQAEAAELLGVSEKAIETRIYRARQKLRDRLENF</sequence>
<proteinExistence type="inferred from homology"/>
<dbReference type="Gene3D" id="1.10.10.10">
    <property type="entry name" value="Winged helix-like DNA-binding domain superfamily/Winged helix DNA-binding domain"/>
    <property type="match status" value="1"/>
</dbReference>
<keyword evidence="3" id="KW-0731">Sigma factor</keyword>
<dbReference type="SUPFAM" id="SSF88659">
    <property type="entry name" value="Sigma3 and sigma4 domains of RNA polymerase sigma factors"/>
    <property type="match status" value="1"/>
</dbReference>
<evidence type="ECO:0000256" key="5">
    <source>
        <dbReference type="ARBA" id="ARBA00023163"/>
    </source>
</evidence>
<dbReference type="CDD" id="cd06171">
    <property type="entry name" value="Sigma70_r4"/>
    <property type="match status" value="1"/>
</dbReference>
<dbReference type="PANTHER" id="PTHR43133:SF8">
    <property type="entry name" value="RNA POLYMERASE SIGMA FACTOR HI_1459-RELATED"/>
    <property type="match status" value="1"/>
</dbReference>
<keyword evidence="4" id="KW-0238">DNA-binding</keyword>
<comment type="similarity">
    <text evidence="1">Belongs to the sigma-70 factor family. ECF subfamily.</text>
</comment>
<dbReference type="RefSeq" id="WP_046904109.1">
    <property type="nucleotide sequence ID" value="NZ_CP011452.2"/>
</dbReference>
<evidence type="ECO:0000256" key="3">
    <source>
        <dbReference type="ARBA" id="ARBA00023082"/>
    </source>
</evidence>
<reference evidence="6" key="1">
    <citation type="submission" date="2015-05" db="EMBL/GenBank/DDBJ databases">
        <title>The complete genome of Altererythrobacter atlanticus strain 26DY36.</title>
        <authorList>
            <person name="Wu Y.-H."/>
            <person name="Cheng H."/>
            <person name="Wu X.-W."/>
        </authorList>
    </citation>
    <scope>NUCLEOTIDE SEQUENCE [LARGE SCALE GENOMIC DNA]</scope>
    <source>
        <strain evidence="6">26DY36</strain>
    </source>
</reference>
<evidence type="ECO:0000256" key="1">
    <source>
        <dbReference type="ARBA" id="ARBA00010641"/>
    </source>
</evidence>
<evidence type="ECO:0000256" key="4">
    <source>
        <dbReference type="ARBA" id="ARBA00023125"/>
    </source>
</evidence>
<organism evidence="6 7">
    <name type="scientific">Croceibacterium atlanticum</name>
    <dbReference type="NCBI Taxonomy" id="1267766"/>
    <lineage>
        <taxon>Bacteria</taxon>
        <taxon>Pseudomonadati</taxon>
        <taxon>Pseudomonadota</taxon>
        <taxon>Alphaproteobacteria</taxon>
        <taxon>Sphingomonadales</taxon>
        <taxon>Erythrobacteraceae</taxon>
        <taxon>Croceibacterium</taxon>
    </lineage>
</organism>
<dbReference type="InterPro" id="IPR036388">
    <property type="entry name" value="WH-like_DNA-bd_sf"/>
</dbReference>
<dbReference type="PANTHER" id="PTHR43133">
    <property type="entry name" value="RNA POLYMERASE ECF-TYPE SIGMA FACTO"/>
    <property type="match status" value="1"/>
</dbReference>
<evidence type="ECO:0000313" key="6">
    <source>
        <dbReference type="EMBL" id="AKH43595.1"/>
    </source>
</evidence>
<evidence type="ECO:0000313" key="7">
    <source>
        <dbReference type="Proteomes" id="UP000034392"/>
    </source>
</evidence>
<dbReference type="KEGG" id="aay:WYH_02565"/>
<dbReference type="OrthoDB" id="7041663at2"/>
<dbReference type="InterPro" id="IPR014284">
    <property type="entry name" value="RNA_pol_sigma-70_dom"/>
</dbReference>
<dbReference type="EMBL" id="CP011452">
    <property type="protein sequence ID" value="AKH43595.1"/>
    <property type="molecule type" value="Genomic_DNA"/>
</dbReference>
<dbReference type="GO" id="GO:0016987">
    <property type="term" value="F:sigma factor activity"/>
    <property type="evidence" value="ECO:0007669"/>
    <property type="project" value="UniProtKB-KW"/>
</dbReference>
<dbReference type="InterPro" id="IPR013249">
    <property type="entry name" value="RNA_pol_sigma70_r4_t2"/>
</dbReference>
<dbReference type="Pfam" id="PF04542">
    <property type="entry name" value="Sigma70_r2"/>
    <property type="match status" value="1"/>
</dbReference>
<keyword evidence="7" id="KW-1185">Reference proteome</keyword>
<name>A0A0F7KXQ2_9SPHN</name>
<dbReference type="Proteomes" id="UP000034392">
    <property type="component" value="Chromosome"/>
</dbReference>
<dbReference type="AlphaFoldDB" id="A0A0F7KXQ2"/>
<evidence type="ECO:0000256" key="2">
    <source>
        <dbReference type="ARBA" id="ARBA00023015"/>
    </source>
</evidence>
<keyword evidence="2" id="KW-0805">Transcription regulation</keyword>
<dbReference type="GO" id="GO:0003677">
    <property type="term" value="F:DNA binding"/>
    <property type="evidence" value="ECO:0007669"/>
    <property type="project" value="UniProtKB-KW"/>
</dbReference>
<dbReference type="InterPro" id="IPR007627">
    <property type="entry name" value="RNA_pol_sigma70_r2"/>
</dbReference>
<keyword evidence="5" id="KW-0804">Transcription</keyword>
<dbReference type="InterPro" id="IPR013325">
    <property type="entry name" value="RNA_pol_sigma_r2"/>
</dbReference>
<dbReference type="Gene3D" id="1.10.1740.10">
    <property type="match status" value="1"/>
</dbReference>
<dbReference type="SUPFAM" id="SSF88946">
    <property type="entry name" value="Sigma2 domain of RNA polymerase sigma factors"/>
    <property type="match status" value="1"/>
</dbReference>
<accession>A0A0F7KXQ2</accession>
<gene>
    <name evidence="6" type="primary">cnrH</name>
    <name evidence="6" type="ORF">WYH_02565</name>
</gene>
<dbReference type="GO" id="GO:0006352">
    <property type="term" value="P:DNA-templated transcription initiation"/>
    <property type="evidence" value="ECO:0007669"/>
    <property type="project" value="InterPro"/>
</dbReference>
<dbReference type="InterPro" id="IPR013324">
    <property type="entry name" value="RNA_pol_sigma_r3/r4-like"/>
</dbReference>
<dbReference type="PATRIC" id="fig|1267766.3.peg.2597"/>
<protein>
    <submittedName>
        <fullName evidence="6">RNA polymerase sigma factor CnrH</fullName>
    </submittedName>
</protein>
<dbReference type="STRING" id="1267766.WYH_02565"/>
<dbReference type="Pfam" id="PF08281">
    <property type="entry name" value="Sigma70_r4_2"/>
    <property type="match status" value="1"/>
</dbReference>
<dbReference type="InterPro" id="IPR039425">
    <property type="entry name" value="RNA_pol_sigma-70-like"/>
</dbReference>